<evidence type="ECO:0000259" key="4">
    <source>
        <dbReference type="PROSITE" id="PS50886"/>
    </source>
</evidence>
<dbReference type="SUPFAM" id="SSF50249">
    <property type="entry name" value="Nucleic acid-binding proteins"/>
    <property type="match status" value="1"/>
</dbReference>
<dbReference type="Pfam" id="PF01588">
    <property type="entry name" value="tRNA_bind"/>
    <property type="match status" value="1"/>
</dbReference>
<evidence type="ECO:0000313" key="6">
    <source>
        <dbReference type="Proteomes" id="UP000001931"/>
    </source>
</evidence>
<dbReference type="PROSITE" id="PS50886">
    <property type="entry name" value="TRBD"/>
    <property type="match status" value="1"/>
</dbReference>
<keyword evidence="6" id="KW-1185">Reference proteome</keyword>
<dbReference type="HOGENOM" id="CLU_110988_0_0_2"/>
<dbReference type="InterPro" id="IPR012340">
    <property type="entry name" value="NA-bd_OB-fold"/>
</dbReference>
<dbReference type="EMBL" id="CP000102">
    <property type="protein sequence ID" value="ABC57531.1"/>
    <property type="molecule type" value="Genomic_DNA"/>
</dbReference>
<dbReference type="Gene3D" id="2.40.50.140">
    <property type="entry name" value="Nucleic acid-binding proteins"/>
    <property type="match status" value="1"/>
</dbReference>
<dbReference type="GO" id="GO:0000049">
    <property type="term" value="F:tRNA binding"/>
    <property type="evidence" value="ECO:0007669"/>
    <property type="project" value="UniProtKB-UniRule"/>
</dbReference>
<reference evidence="5 6" key="1">
    <citation type="journal article" date="2006" name="J. Bacteriol.">
        <title>The genome sequence of Methanosphaera stadtmanae reveals why this human intestinal archaeon is restricted to methanol and H2 for methane formation and ATP synthesis.</title>
        <authorList>
            <person name="Fricke W.F."/>
            <person name="Seedorf H."/>
            <person name="Henne A."/>
            <person name="Kruer M."/>
            <person name="Liesegang H."/>
            <person name="Hedderich R."/>
            <person name="Gottschalk G."/>
            <person name="Thauer R.K."/>
        </authorList>
    </citation>
    <scope>NUCLEOTIDE SEQUENCE [LARGE SCALE GENOMIC DNA]</scope>
    <source>
        <strain evidence="6">ATCC 43021 / DSM 3091 / JCM 11832 / MCB-3</strain>
    </source>
</reference>
<dbReference type="STRING" id="339860.Msp_1150"/>
<protein>
    <submittedName>
        <fullName evidence="5">Predicted tRNA-binding protein</fullName>
    </submittedName>
</protein>
<feature type="domain" description="TRNA-binding" evidence="4">
    <location>
        <begin position="135"/>
        <end position="235"/>
    </location>
</feature>
<dbReference type="Proteomes" id="UP000001931">
    <property type="component" value="Chromosome"/>
</dbReference>
<sequence length="244" mass="27319">MIKIWDTSNDYRLKVAEKAIEDFIRVVEGSNLRGSWNKKKVRLIAKDMNPDIQTLYYSYISPDQLAKTPQVNNLLKSVDEIIENLGGENYSKKFLSELNREEREKLELPLSKMKFFFNTIRGLPARLMLGEIDDPIIGVDIQVGELVSVSKHPKTDTLMVCNVNLGKRAITVITNDLSVKDNDHVAVSLLPPSAFMGISSEGMFLGAGEGILKDVEGELGSLPQHIDVAALNETRNLVDQYLKD</sequence>
<dbReference type="InterPro" id="IPR002547">
    <property type="entry name" value="tRNA-bd_dom"/>
</dbReference>
<evidence type="ECO:0000256" key="3">
    <source>
        <dbReference type="PROSITE-ProRule" id="PRU00209"/>
    </source>
</evidence>
<gene>
    <name evidence="5" type="ordered locus">Msp_1150</name>
</gene>
<keyword evidence="1 3" id="KW-0820">tRNA-binding</keyword>
<name>Q2NF72_METST</name>
<proteinExistence type="predicted"/>
<dbReference type="InterPro" id="IPR041169">
    <property type="entry name" value="Alpha_helical"/>
</dbReference>
<evidence type="ECO:0000256" key="2">
    <source>
        <dbReference type="ARBA" id="ARBA00022884"/>
    </source>
</evidence>
<dbReference type="Pfam" id="PF18489">
    <property type="entry name" value="Alpha_Helical"/>
    <property type="match status" value="1"/>
</dbReference>
<accession>Q2NF72</accession>
<dbReference type="KEGG" id="mst:Msp_1150"/>
<keyword evidence="2 3" id="KW-0694">RNA-binding</keyword>
<dbReference type="AlphaFoldDB" id="Q2NF72"/>
<organism evidence="5 6">
    <name type="scientific">Methanosphaera stadtmanae (strain ATCC 43021 / DSM 3091 / JCM 11832 / MCB-3)</name>
    <dbReference type="NCBI Taxonomy" id="339860"/>
    <lineage>
        <taxon>Archaea</taxon>
        <taxon>Methanobacteriati</taxon>
        <taxon>Methanobacteriota</taxon>
        <taxon>Methanomada group</taxon>
        <taxon>Methanobacteria</taxon>
        <taxon>Methanobacteriales</taxon>
        <taxon>Methanobacteriaceae</taxon>
        <taxon>Methanosphaera</taxon>
    </lineage>
</organism>
<evidence type="ECO:0000256" key="1">
    <source>
        <dbReference type="ARBA" id="ARBA00022555"/>
    </source>
</evidence>
<evidence type="ECO:0000313" key="5">
    <source>
        <dbReference type="EMBL" id="ABC57531.1"/>
    </source>
</evidence>
<dbReference type="eggNOG" id="arCOG04359">
    <property type="taxonomic scope" value="Archaea"/>
</dbReference>
<dbReference type="Gene3D" id="1.20.1440.150">
    <property type="match status" value="1"/>
</dbReference>